<evidence type="ECO:0000259" key="2">
    <source>
        <dbReference type="PROSITE" id="PS50235"/>
    </source>
</evidence>
<dbReference type="InterPro" id="IPR050164">
    <property type="entry name" value="Peptidase_C19"/>
</dbReference>
<dbReference type="PROSITE" id="PS00973">
    <property type="entry name" value="USP_2"/>
    <property type="match status" value="1"/>
</dbReference>
<protein>
    <recommendedName>
        <fullName evidence="2">USP domain-containing protein</fullName>
    </recommendedName>
</protein>
<feature type="compositionally biased region" description="Gly residues" evidence="1">
    <location>
        <begin position="1432"/>
        <end position="1444"/>
    </location>
</feature>
<feature type="compositionally biased region" description="Low complexity" evidence="1">
    <location>
        <begin position="311"/>
        <end position="324"/>
    </location>
</feature>
<dbReference type="GO" id="GO:0004843">
    <property type="term" value="F:cysteine-type deubiquitinase activity"/>
    <property type="evidence" value="ECO:0007669"/>
    <property type="project" value="InterPro"/>
</dbReference>
<evidence type="ECO:0000313" key="4">
    <source>
        <dbReference type="Proteomes" id="UP000324907"/>
    </source>
</evidence>
<dbReference type="InterPro" id="IPR018200">
    <property type="entry name" value="USP_CS"/>
</dbReference>
<dbReference type="Gene3D" id="3.90.70.10">
    <property type="entry name" value="Cysteine proteinases"/>
    <property type="match status" value="1"/>
</dbReference>
<organism evidence="3 4">
    <name type="scientific">Cafeteria roenbergensis</name>
    <name type="common">Marine flagellate</name>
    <dbReference type="NCBI Taxonomy" id="33653"/>
    <lineage>
        <taxon>Eukaryota</taxon>
        <taxon>Sar</taxon>
        <taxon>Stramenopiles</taxon>
        <taxon>Bigyra</taxon>
        <taxon>Opalozoa</taxon>
        <taxon>Bicosoecida</taxon>
        <taxon>Cafeteriaceae</taxon>
        <taxon>Cafeteria</taxon>
    </lineage>
</organism>
<feature type="region of interest" description="Disordered" evidence="1">
    <location>
        <begin position="1256"/>
        <end position="1293"/>
    </location>
</feature>
<dbReference type="Pfam" id="PF00443">
    <property type="entry name" value="UCH"/>
    <property type="match status" value="1"/>
</dbReference>
<dbReference type="InterPro" id="IPR001394">
    <property type="entry name" value="Peptidase_C19_UCH"/>
</dbReference>
<dbReference type="InterPro" id="IPR038765">
    <property type="entry name" value="Papain-like_cys_pep_sf"/>
</dbReference>
<feature type="region of interest" description="Disordered" evidence="1">
    <location>
        <begin position="1057"/>
        <end position="1088"/>
    </location>
</feature>
<feature type="compositionally biased region" description="Low complexity" evidence="1">
    <location>
        <begin position="1283"/>
        <end position="1292"/>
    </location>
</feature>
<dbReference type="PANTHER" id="PTHR24006:SF827">
    <property type="entry name" value="UBIQUITIN CARBOXYL-TERMINAL HYDROLASE 34"/>
    <property type="match status" value="1"/>
</dbReference>
<dbReference type="EMBL" id="VLTL01000012">
    <property type="protein sequence ID" value="KAA0170604.1"/>
    <property type="molecule type" value="Genomic_DNA"/>
</dbReference>
<feature type="compositionally biased region" description="Low complexity" evidence="1">
    <location>
        <begin position="1445"/>
        <end position="1460"/>
    </location>
</feature>
<feature type="region of interest" description="Disordered" evidence="1">
    <location>
        <begin position="293"/>
        <end position="332"/>
    </location>
</feature>
<accession>A0A5A8E100</accession>
<feature type="region of interest" description="Disordered" evidence="1">
    <location>
        <begin position="1420"/>
        <end position="1460"/>
    </location>
</feature>
<evidence type="ECO:0000256" key="1">
    <source>
        <dbReference type="SAM" id="MobiDB-lite"/>
    </source>
</evidence>
<proteinExistence type="predicted"/>
<dbReference type="Proteomes" id="UP000324907">
    <property type="component" value="Unassembled WGS sequence"/>
</dbReference>
<dbReference type="InterPro" id="IPR028889">
    <property type="entry name" value="USP"/>
</dbReference>
<dbReference type="GO" id="GO:0005829">
    <property type="term" value="C:cytosol"/>
    <property type="evidence" value="ECO:0007669"/>
    <property type="project" value="TreeGrafter"/>
</dbReference>
<reference evidence="3 4" key="1">
    <citation type="submission" date="2019-07" db="EMBL/GenBank/DDBJ databases">
        <title>Genomes of Cafeteria roenbergensis.</title>
        <authorList>
            <person name="Fischer M.G."/>
            <person name="Hackl T."/>
            <person name="Roman M."/>
        </authorList>
    </citation>
    <scope>NUCLEOTIDE SEQUENCE [LARGE SCALE GENOMIC DNA]</scope>
    <source>
        <strain evidence="3 4">RCC970-E3</strain>
    </source>
</reference>
<dbReference type="SUPFAM" id="SSF54001">
    <property type="entry name" value="Cysteine proteinases"/>
    <property type="match status" value="1"/>
</dbReference>
<feature type="compositionally biased region" description="Low complexity" evidence="1">
    <location>
        <begin position="2034"/>
        <end position="2047"/>
    </location>
</feature>
<evidence type="ECO:0000313" key="3">
    <source>
        <dbReference type="EMBL" id="KAA0170604.1"/>
    </source>
</evidence>
<feature type="compositionally biased region" description="Gly residues" evidence="1">
    <location>
        <begin position="2057"/>
        <end position="2066"/>
    </location>
</feature>
<feature type="domain" description="USP" evidence="2">
    <location>
        <begin position="1470"/>
        <end position="1929"/>
    </location>
</feature>
<name>A0A5A8E100_CAFRO</name>
<comment type="caution">
    <text evidence="3">The sequence shown here is derived from an EMBL/GenBank/DDBJ whole genome shotgun (WGS) entry which is preliminary data.</text>
</comment>
<gene>
    <name evidence="3" type="ORF">FNF28_01366</name>
</gene>
<feature type="compositionally biased region" description="Gly residues" evidence="1">
    <location>
        <begin position="1077"/>
        <end position="1086"/>
    </location>
</feature>
<feature type="region of interest" description="Disordered" evidence="1">
    <location>
        <begin position="2024"/>
        <end position="2067"/>
    </location>
</feature>
<sequence>MALSGVDGGAAMAPTRAVVDLDVTYAAALPDPRFRRLVGPGGVGLNVNPLGEATFLWVKSGASEASDDAGCAAPPEGALGDVMLVDPDTGGVPAGYRATSLFDPVSQRPGEVPGHTEDLAALAAGDRDRLIKLADDAAALARVVTDSKRFAPLVAGSSAGHTADRVRDGVVLAMAMACLHSANATLKEAPPAGAVAPGAAVAGAAAGAVGAPGAAPLGEALAAAGATLLSDVVAAVHRGDGLVPAAGFIGPAARSASSSSSGSGAWTGQASVGRTTINPMFAGTRPAPRSAFAAASAALDDDEVEGGSAGGSAAAGPTKSSAAQAREDAAEPQDVAELRVAWPRRRLPMRWATPRWLAGHFVAEGVPGLLAQLTPPAGAASPPAWVRLSTRLLALGAETLAFAARYGAESLDDVAAQLGAAALAGTDSAAEPAAAAAWQAAAAAAFAGLCRNVGIEVLWGFWERVEAVEPASLSPAAVKLLAELTVVSADRIRARDRVPPFESRFGHGDDAKGSAGLNPQLQYHFGAHVLFELCSGAGAAASAEASGLARRLLPRVLNSTHCRIWLPGFVERAVTGLVDAAGAGGSGGGGSSAAGAGAAIETAKRLLAALPATSLGGGASQEKTLASLSAKLGGGGALAGLLLDELEDHRREALAALGLLADPEDQAAVAAAYAAEDAYASSAATSSAAAAAAAAAAQRAAAGPGDDAGAEDAAKDEAPARWAVDGAALLRAAPSGDAGALRYGGETLSAGLHSRLSFVWFVLSAARETLGAQALLRLWRVCVASAVGPGDAVSLFSALRKALPLKERQWAGSSATAKSGVVRVVVKSEAAGVVLRRLVGPAVAGPSVTPAWLPAGTSAARDDWNSQVLPAATSCLADALAFVNSREGGLELDHSSAGAARLTPFWLRALPSSLVSISALWTAAVDSEALRAAVAAAGPGGAAAEGALSAARRMLLALHSRVELSQASRVQAGRAVSPSAVWVEFVEGCLARAGQAAVAIEKLHAPVAGLMGPSESKQAAAQAAAARAVPRMEAALWLMLLFVRRLAARGALALPGKSAGGGSAKRGKGKASSSSAGGRGGIGKGLAAGKPAEPALPIGVIPSKVVDWKQPPSGGKPKTHVEVTCQVKVSLSEGRLAGRTVRHRVRLPKGSPVGDLRAHIAKDSGLCGSDRLRIRHSATNVLPRSFDELSFEDAGIGTSCSAEILPFPAEDTEGEGGFVYEGPAAVEDAADDAALDVAEASGGGAAGAAAAGSADAGAAGAGGRAGNAVPDGREEDEEEHDATSAGSTSASAPMPWLLDPFAKARAVAAAEAGAKAAAAGAAPFVSAAAAWAPLRGAGPYGAGLADPDERRAAMGLLRGQAGFTGTMLAALLAGGDAAQVAWRVLRLVPWSPQLLRAVETGAPLQLRTDQALVDRVLAGGSSAEPEHSAAPGGKGRGKGAGGRVSGAKVSSARPSSGPSWGQGSQWELLFGGREAAAVAALPALLCVERCQLFAVQSFRAGVLALDVGEDADLARQARAETGGACSGEAGCDNGDHDSLLFQLQSLFAHLHEHRGGGRAGTTAALCGAFRDWEGAPINPRVQQDATEFLSSLFQQLEGRLAGTRHARIMSAPFGLGYVCTLNADVAAARAAGAVESFSARRVDNTSVSVPVVGSDARDEGLRAGLAAFVAADEVEYRWPVAGSAKGAELRSLKRQLIGSTPPHLLLSLSRFQFDMEALCQRKVNDRIAFPSLLDVFEFTPNGQRRRRRRRAAGQGDGESAAEAVADAAGALWQAGGASTLAAAREEEEDDVGEDGEGECWERLGDGAPVPGPAGCVYVLSGVVVHRGTAQAGHYWSLARDRSTRLSLRAGSAKDAAAAARRGAVGASALGLNDAVLSGHEDAWFKLDDRRVAPFPVADMELEAFGGELTSSGQKRKADQSAFILVYDRVDPAAVAEWARLTTLEVACPDVVEFAMDVATMGNPAEPTDGTPDTGLVHEWLLTAVDTAAAPGAAEAPAVTGWWSAWLESCVSPRMLPPDMMAHKRSALERGGQGPAKAGRQAAGASAGSRGGKRRGKATGGGGGGASKAGAAAAAAEAALAGAGAEVSVDAPLWVPSWALGAEAEEPVSWDDVGAIMTAVLTSSPASGPLPARALCSGAWPAARAVVASDDDCAGLVGSTVQFQRGTGVRAKQETIEGTVTHFDAGRGAPGTGGEFCVRVDGGSRTLWHRLSYSPFRAVPPPAQLAKAAAALP</sequence>
<dbReference type="PROSITE" id="PS50235">
    <property type="entry name" value="USP_3"/>
    <property type="match status" value="1"/>
</dbReference>
<dbReference type="GO" id="GO:0016579">
    <property type="term" value="P:protein deubiquitination"/>
    <property type="evidence" value="ECO:0007669"/>
    <property type="project" value="InterPro"/>
</dbReference>
<dbReference type="PANTHER" id="PTHR24006">
    <property type="entry name" value="UBIQUITIN CARBOXYL-TERMINAL HYDROLASE"/>
    <property type="match status" value="1"/>
</dbReference>
<dbReference type="GO" id="GO:0005634">
    <property type="term" value="C:nucleus"/>
    <property type="evidence" value="ECO:0007669"/>
    <property type="project" value="TreeGrafter"/>
</dbReference>